<feature type="region of interest" description="Disordered" evidence="1">
    <location>
        <begin position="229"/>
        <end position="260"/>
    </location>
</feature>
<gene>
    <name evidence="2" type="ORF">B0T22DRAFT_244528</name>
</gene>
<proteinExistence type="predicted"/>
<name>A0AAE0X215_9PEZI</name>
<organism evidence="2 3">
    <name type="scientific">Podospora appendiculata</name>
    <dbReference type="NCBI Taxonomy" id="314037"/>
    <lineage>
        <taxon>Eukaryota</taxon>
        <taxon>Fungi</taxon>
        <taxon>Dikarya</taxon>
        <taxon>Ascomycota</taxon>
        <taxon>Pezizomycotina</taxon>
        <taxon>Sordariomycetes</taxon>
        <taxon>Sordariomycetidae</taxon>
        <taxon>Sordariales</taxon>
        <taxon>Podosporaceae</taxon>
        <taxon>Podospora</taxon>
    </lineage>
</organism>
<keyword evidence="3" id="KW-1185">Reference proteome</keyword>
<sequence>MREISTPHSPCGKRVTAWFSLKSILSYRLLPPQPIHHSPRQIEKSSIHPPQQCNARQGKQKQQREFAKQKKIRKKNIEVYDTRLIWRLLGRKAGRNETSVFAFFLAPTVHIFPRTRAQSRGCLFVSKRGFPTDSFVPLSLSLNDSMSNKAEQPSQVASPGARCLSPSVSHHQIPLLPFLSFLSFPPPDPNRKCNACKFVCCIVFRFLGPLAFSLSWLLPSQQVALRAQEAEVLSPSSPDDHDEAKSPSPVIKKGYRTTSK</sequence>
<reference evidence="2" key="2">
    <citation type="submission" date="2023-06" db="EMBL/GenBank/DDBJ databases">
        <authorList>
            <consortium name="Lawrence Berkeley National Laboratory"/>
            <person name="Haridas S."/>
            <person name="Hensen N."/>
            <person name="Bonometti L."/>
            <person name="Westerberg I."/>
            <person name="Brannstrom I.O."/>
            <person name="Guillou S."/>
            <person name="Cros-Aarteil S."/>
            <person name="Calhoun S."/>
            <person name="Kuo A."/>
            <person name="Mondo S."/>
            <person name="Pangilinan J."/>
            <person name="Riley R."/>
            <person name="Labutti K."/>
            <person name="Andreopoulos B."/>
            <person name="Lipzen A."/>
            <person name="Chen C."/>
            <person name="Yanf M."/>
            <person name="Daum C."/>
            <person name="Ng V."/>
            <person name="Clum A."/>
            <person name="Steindorff A."/>
            <person name="Ohm R."/>
            <person name="Martin F."/>
            <person name="Silar P."/>
            <person name="Natvig D."/>
            <person name="Lalanne C."/>
            <person name="Gautier V."/>
            <person name="Ament-Velasquez S.L."/>
            <person name="Kruys A."/>
            <person name="Hutchinson M.I."/>
            <person name="Powell A.J."/>
            <person name="Barry K."/>
            <person name="Miller A.N."/>
            <person name="Grigoriev I.V."/>
            <person name="Debuchy R."/>
            <person name="Gladieux P."/>
            <person name="Thoren M.H."/>
            <person name="Johannesson H."/>
        </authorList>
    </citation>
    <scope>NUCLEOTIDE SEQUENCE</scope>
    <source>
        <strain evidence="2">CBS 314.62</strain>
    </source>
</reference>
<comment type="caution">
    <text evidence="2">The sequence shown here is derived from an EMBL/GenBank/DDBJ whole genome shotgun (WGS) entry which is preliminary data.</text>
</comment>
<protein>
    <submittedName>
        <fullName evidence="2">Uncharacterized protein</fullName>
    </submittedName>
</protein>
<dbReference type="EMBL" id="JAULSO010000004">
    <property type="protein sequence ID" value="KAK3683295.1"/>
    <property type="molecule type" value="Genomic_DNA"/>
</dbReference>
<evidence type="ECO:0000313" key="3">
    <source>
        <dbReference type="Proteomes" id="UP001270362"/>
    </source>
</evidence>
<feature type="region of interest" description="Disordered" evidence="1">
    <location>
        <begin position="37"/>
        <end position="61"/>
    </location>
</feature>
<reference evidence="2" key="1">
    <citation type="journal article" date="2023" name="Mol. Phylogenet. Evol.">
        <title>Genome-scale phylogeny and comparative genomics of the fungal order Sordariales.</title>
        <authorList>
            <person name="Hensen N."/>
            <person name="Bonometti L."/>
            <person name="Westerberg I."/>
            <person name="Brannstrom I.O."/>
            <person name="Guillou S."/>
            <person name="Cros-Aarteil S."/>
            <person name="Calhoun S."/>
            <person name="Haridas S."/>
            <person name="Kuo A."/>
            <person name="Mondo S."/>
            <person name="Pangilinan J."/>
            <person name="Riley R."/>
            <person name="LaButti K."/>
            <person name="Andreopoulos B."/>
            <person name="Lipzen A."/>
            <person name="Chen C."/>
            <person name="Yan M."/>
            <person name="Daum C."/>
            <person name="Ng V."/>
            <person name="Clum A."/>
            <person name="Steindorff A."/>
            <person name="Ohm R.A."/>
            <person name="Martin F."/>
            <person name="Silar P."/>
            <person name="Natvig D.O."/>
            <person name="Lalanne C."/>
            <person name="Gautier V."/>
            <person name="Ament-Velasquez S.L."/>
            <person name="Kruys A."/>
            <person name="Hutchinson M.I."/>
            <person name="Powell A.J."/>
            <person name="Barry K."/>
            <person name="Miller A.N."/>
            <person name="Grigoriev I.V."/>
            <person name="Debuchy R."/>
            <person name="Gladieux P."/>
            <person name="Hiltunen Thoren M."/>
            <person name="Johannesson H."/>
        </authorList>
    </citation>
    <scope>NUCLEOTIDE SEQUENCE</scope>
    <source>
        <strain evidence="2">CBS 314.62</strain>
    </source>
</reference>
<accession>A0AAE0X215</accession>
<feature type="compositionally biased region" description="Polar residues" evidence="1">
    <location>
        <begin position="48"/>
        <end position="57"/>
    </location>
</feature>
<dbReference type="Proteomes" id="UP001270362">
    <property type="component" value="Unassembled WGS sequence"/>
</dbReference>
<evidence type="ECO:0000313" key="2">
    <source>
        <dbReference type="EMBL" id="KAK3683295.1"/>
    </source>
</evidence>
<dbReference type="AlphaFoldDB" id="A0AAE0X215"/>
<evidence type="ECO:0000256" key="1">
    <source>
        <dbReference type="SAM" id="MobiDB-lite"/>
    </source>
</evidence>